<dbReference type="SUPFAM" id="SSF52540">
    <property type="entry name" value="P-loop containing nucleoside triphosphate hydrolases"/>
    <property type="match status" value="1"/>
</dbReference>
<evidence type="ECO:0000259" key="7">
    <source>
        <dbReference type="PROSITE" id="PS50893"/>
    </source>
</evidence>
<dbReference type="EMBL" id="PQNQ01000030">
    <property type="protein sequence ID" value="RRQ02827.1"/>
    <property type="molecule type" value="Genomic_DNA"/>
</dbReference>
<dbReference type="PANTHER" id="PTHR42711">
    <property type="entry name" value="ABC TRANSPORTER ATP-BINDING PROTEIN"/>
    <property type="match status" value="1"/>
</dbReference>
<dbReference type="AlphaFoldDB" id="A0A3R8PEB3"/>
<keyword evidence="5" id="KW-0067">ATP-binding</keyword>
<dbReference type="GO" id="GO:0046677">
    <property type="term" value="P:response to antibiotic"/>
    <property type="evidence" value="ECO:0007669"/>
    <property type="project" value="UniProtKB-KW"/>
</dbReference>
<protein>
    <submittedName>
        <fullName evidence="8">ABC transporter</fullName>
    </submittedName>
</protein>
<proteinExistence type="inferred from homology"/>
<dbReference type="SMART" id="SM00382">
    <property type="entry name" value="AAA"/>
    <property type="match status" value="1"/>
</dbReference>
<evidence type="ECO:0000256" key="3">
    <source>
        <dbReference type="ARBA" id="ARBA00022448"/>
    </source>
</evidence>
<keyword evidence="6" id="KW-0046">Antibiotic resistance</keyword>
<dbReference type="PANTHER" id="PTHR42711:SF5">
    <property type="entry name" value="ABC TRANSPORTER ATP-BINDING PROTEIN NATA"/>
    <property type="match status" value="1"/>
</dbReference>
<organism evidence="8 9">
    <name type="scientific">Corynebacterium bovis</name>
    <dbReference type="NCBI Taxonomy" id="36808"/>
    <lineage>
        <taxon>Bacteria</taxon>
        <taxon>Bacillati</taxon>
        <taxon>Actinomycetota</taxon>
        <taxon>Actinomycetes</taxon>
        <taxon>Mycobacteriales</taxon>
        <taxon>Corynebacteriaceae</taxon>
        <taxon>Corynebacterium</taxon>
    </lineage>
</organism>
<keyword evidence="4" id="KW-0547">Nucleotide-binding</keyword>
<comment type="similarity">
    <text evidence="2">Belongs to the ABC transporter superfamily.</text>
</comment>
<dbReference type="InterPro" id="IPR003439">
    <property type="entry name" value="ABC_transporter-like_ATP-bd"/>
</dbReference>
<evidence type="ECO:0000313" key="9">
    <source>
        <dbReference type="Proteomes" id="UP000278422"/>
    </source>
</evidence>
<dbReference type="InterPro" id="IPR003593">
    <property type="entry name" value="AAA+_ATPase"/>
</dbReference>
<gene>
    <name evidence="8" type="ORF">CXF42_08980</name>
</gene>
<evidence type="ECO:0000313" key="8">
    <source>
        <dbReference type="EMBL" id="RRQ02827.1"/>
    </source>
</evidence>
<dbReference type="Gene3D" id="3.40.50.300">
    <property type="entry name" value="P-loop containing nucleotide triphosphate hydrolases"/>
    <property type="match status" value="1"/>
</dbReference>
<evidence type="ECO:0000256" key="2">
    <source>
        <dbReference type="ARBA" id="ARBA00005417"/>
    </source>
</evidence>
<dbReference type="GO" id="GO:0005524">
    <property type="term" value="F:ATP binding"/>
    <property type="evidence" value="ECO:0007669"/>
    <property type="project" value="UniProtKB-KW"/>
</dbReference>
<evidence type="ECO:0000256" key="1">
    <source>
        <dbReference type="ARBA" id="ARBA00004202"/>
    </source>
</evidence>
<dbReference type="Pfam" id="PF00005">
    <property type="entry name" value="ABC_tran"/>
    <property type="match status" value="1"/>
</dbReference>
<sequence>MRFGVGRSQGRGGVGSLMTPAVEIHDLNFRYAAAKPVLRGVTFSLDDGFSVILGANGAGKSTLMGLMAGEHRPPPGTVVVGGTDVRDSSAWKRSVGWVPQRNVFDPGERVLTFVTDVGWLRGLSRAEARSAAGEALELVGLSDRKRSRLRTLSGGMKRQAMVAAGIVHSPDVLLLDEPTAGLDPNHRAFLTGVLRRMADRGISVLMSTHVAADVEDAERVLVLDGGRIVADSPVADLLAVHGSVDAAFRAVTAGGGAS</sequence>
<evidence type="ECO:0000256" key="4">
    <source>
        <dbReference type="ARBA" id="ARBA00022741"/>
    </source>
</evidence>
<evidence type="ECO:0000256" key="6">
    <source>
        <dbReference type="ARBA" id="ARBA00023251"/>
    </source>
</evidence>
<dbReference type="GO" id="GO:0016887">
    <property type="term" value="F:ATP hydrolysis activity"/>
    <property type="evidence" value="ECO:0007669"/>
    <property type="project" value="InterPro"/>
</dbReference>
<evidence type="ECO:0000256" key="5">
    <source>
        <dbReference type="ARBA" id="ARBA00022840"/>
    </source>
</evidence>
<comment type="caution">
    <text evidence="8">The sequence shown here is derived from an EMBL/GenBank/DDBJ whole genome shotgun (WGS) entry which is preliminary data.</text>
</comment>
<dbReference type="InterPro" id="IPR050763">
    <property type="entry name" value="ABC_transporter_ATP-binding"/>
</dbReference>
<dbReference type="GO" id="GO:0005886">
    <property type="term" value="C:plasma membrane"/>
    <property type="evidence" value="ECO:0007669"/>
    <property type="project" value="UniProtKB-SubCell"/>
</dbReference>
<feature type="domain" description="ABC transporter" evidence="7">
    <location>
        <begin position="22"/>
        <end position="250"/>
    </location>
</feature>
<comment type="subcellular location">
    <subcellularLocation>
        <location evidence="1">Cell membrane</location>
        <topology evidence="1">Peripheral membrane protein</topology>
    </subcellularLocation>
</comment>
<dbReference type="InterPro" id="IPR027417">
    <property type="entry name" value="P-loop_NTPase"/>
</dbReference>
<accession>A0A3R8PEB3</accession>
<keyword evidence="9" id="KW-1185">Reference proteome</keyword>
<dbReference type="PROSITE" id="PS50893">
    <property type="entry name" value="ABC_TRANSPORTER_2"/>
    <property type="match status" value="1"/>
</dbReference>
<keyword evidence="3" id="KW-0813">Transport</keyword>
<dbReference type="Proteomes" id="UP000278422">
    <property type="component" value="Unassembled WGS sequence"/>
</dbReference>
<name>A0A3R8PEB3_9CORY</name>
<reference evidence="8 9" key="1">
    <citation type="submission" date="2018-01" db="EMBL/GenBank/DDBJ databases">
        <title>Twenty Corynebacterium bovis Genomes.</title>
        <authorList>
            <person name="Gulvik C.A."/>
        </authorList>
    </citation>
    <scope>NUCLEOTIDE SEQUENCE [LARGE SCALE GENOMIC DNA]</scope>
    <source>
        <strain evidence="8 9">16-2004</strain>
    </source>
</reference>